<reference evidence="3" key="1">
    <citation type="submission" date="2016-06" db="UniProtKB">
        <authorList>
            <consortium name="WormBaseParasite"/>
        </authorList>
    </citation>
    <scope>IDENTIFICATION</scope>
</reference>
<name>A0A183V5T1_TOXCA</name>
<dbReference type="Proteomes" id="UP000050794">
    <property type="component" value="Unassembled WGS sequence"/>
</dbReference>
<evidence type="ECO:0000313" key="1">
    <source>
        <dbReference type="EMBL" id="VDM47422.1"/>
    </source>
</evidence>
<dbReference type="WBParaSite" id="TCNE_0001610201-mRNA-1">
    <property type="protein sequence ID" value="TCNE_0001610201-mRNA-1"/>
    <property type="gene ID" value="TCNE_0001610201"/>
</dbReference>
<proteinExistence type="predicted"/>
<organism evidence="2 3">
    <name type="scientific">Toxocara canis</name>
    <name type="common">Canine roundworm</name>
    <dbReference type="NCBI Taxonomy" id="6265"/>
    <lineage>
        <taxon>Eukaryota</taxon>
        <taxon>Metazoa</taxon>
        <taxon>Ecdysozoa</taxon>
        <taxon>Nematoda</taxon>
        <taxon>Chromadorea</taxon>
        <taxon>Rhabditida</taxon>
        <taxon>Spirurina</taxon>
        <taxon>Ascaridomorpha</taxon>
        <taxon>Ascaridoidea</taxon>
        <taxon>Toxocaridae</taxon>
        <taxon>Toxocara</taxon>
    </lineage>
</organism>
<evidence type="ECO:0000313" key="3">
    <source>
        <dbReference type="WBParaSite" id="TCNE_0001610201-mRNA-1"/>
    </source>
</evidence>
<sequence length="91" mass="10042">MGNASARSLKCYRFLSAACSTTAWPTGWLLEFGRLWGRIGQAMGRATNVCILVPSLWLNGLLLLSPLCAQPSNIVRALFYSFVYPSFACYT</sequence>
<evidence type="ECO:0000313" key="2">
    <source>
        <dbReference type="Proteomes" id="UP000050794"/>
    </source>
</evidence>
<keyword evidence="2" id="KW-1185">Reference proteome</keyword>
<reference evidence="1 2" key="2">
    <citation type="submission" date="2018-11" db="EMBL/GenBank/DDBJ databases">
        <authorList>
            <consortium name="Pathogen Informatics"/>
        </authorList>
    </citation>
    <scope>NUCLEOTIDE SEQUENCE [LARGE SCALE GENOMIC DNA]</scope>
</reference>
<accession>A0A183V5T1</accession>
<dbReference type="AlphaFoldDB" id="A0A183V5T1"/>
<protein>
    <submittedName>
        <fullName evidence="3">Secreted protein</fullName>
    </submittedName>
</protein>
<dbReference type="EMBL" id="UYWY01023332">
    <property type="protein sequence ID" value="VDM47422.1"/>
    <property type="molecule type" value="Genomic_DNA"/>
</dbReference>
<gene>
    <name evidence="1" type="ORF">TCNE_LOCUS16101</name>
</gene>